<organism evidence="3 4">
    <name type="scientific">Lacinutrix venerupis</name>
    <dbReference type="NCBI Taxonomy" id="1486034"/>
    <lineage>
        <taxon>Bacteria</taxon>
        <taxon>Pseudomonadati</taxon>
        <taxon>Bacteroidota</taxon>
        <taxon>Flavobacteriia</taxon>
        <taxon>Flavobacteriales</taxon>
        <taxon>Flavobacteriaceae</taxon>
        <taxon>Lacinutrix</taxon>
    </lineage>
</organism>
<keyword evidence="1" id="KW-0812">Transmembrane</keyword>
<keyword evidence="1" id="KW-1133">Transmembrane helix</keyword>
<keyword evidence="1" id="KW-0472">Membrane</keyword>
<reference evidence="3 4" key="1">
    <citation type="submission" date="2017-01" db="EMBL/GenBank/DDBJ databases">
        <title>Complete genome of Lacinutrix venerupis DOK2-8 isolated from seawater in Dokdo.</title>
        <authorList>
            <person name="Chi W.-J."/>
            <person name="Kim J.H."/>
        </authorList>
    </citation>
    <scope>NUCLEOTIDE SEQUENCE [LARGE SCALE GENOMIC DNA]</scope>
    <source>
        <strain evidence="3 4">DOK2-8</strain>
    </source>
</reference>
<dbReference type="KEGG" id="lvn:BWR22_09980"/>
<feature type="transmembrane region" description="Helical" evidence="1">
    <location>
        <begin position="59"/>
        <end position="80"/>
    </location>
</feature>
<name>A0AAC9PX85_9FLAO</name>
<dbReference type="GO" id="GO:0009636">
    <property type="term" value="P:response to toxic substance"/>
    <property type="evidence" value="ECO:0007669"/>
    <property type="project" value="TreeGrafter"/>
</dbReference>
<dbReference type="Proteomes" id="UP000187506">
    <property type="component" value="Chromosome"/>
</dbReference>
<dbReference type="AlphaFoldDB" id="A0AAC9PX85"/>
<evidence type="ECO:0000259" key="2">
    <source>
        <dbReference type="Pfam" id="PF07853"/>
    </source>
</evidence>
<keyword evidence="4" id="KW-1185">Reference proteome</keyword>
<accession>A0AAC9PX85</accession>
<dbReference type="PANTHER" id="PTHR37810">
    <property type="entry name" value="IMMUNITY PROTEIN SDPI"/>
    <property type="match status" value="1"/>
</dbReference>
<dbReference type="PANTHER" id="PTHR37810:SF5">
    <property type="entry name" value="IMMUNITY PROTEIN SDPI"/>
    <property type="match status" value="1"/>
</dbReference>
<feature type="domain" description="DUF1648" evidence="2">
    <location>
        <begin position="28"/>
        <end position="72"/>
    </location>
</feature>
<gene>
    <name evidence="3" type="ORF">BWR22_09980</name>
</gene>
<evidence type="ECO:0000256" key="1">
    <source>
        <dbReference type="SAM" id="Phobius"/>
    </source>
</evidence>
<dbReference type="Pfam" id="PF07853">
    <property type="entry name" value="DUF1648"/>
    <property type="match status" value="1"/>
</dbReference>
<sequence>MFDENKPKIKLQKDQTQKVLEIIVLICVIFCFIYPAIYYSALPKQVPMHFNYKGEVNSYGGKDSLFVLAIIGALTSFALFKLNQYPHIFNYPIKITKENAEKQYKESVKMITYMNVLIAILFVITSYQIVNIALNNGNQFGIWSEYLIYTIVATLTFWPLIFVLLKVFRRN</sequence>
<feature type="transmembrane region" description="Helical" evidence="1">
    <location>
        <begin position="20"/>
        <end position="39"/>
    </location>
</feature>
<dbReference type="EMBL" id="CP019352">
    <property type="protein sequence ID" value="APY00625.1"/>
    <property type="molecule type" value="Genomic_DNA"/>
</dbReference>
<dbReference type="RefSeq" id="WP_076733531.1">
    <property type="nucleotide sequence ID" value="NZ_CP019352.1"/>
</dbReference>
<evidence type="ECO:0000313" key="3">
    <source>
        <dbReference type="EMBL" id="APY00625.1"/>
    </source>
</evidence>
<feature type="transmembrane region" description="Helical" evidence="1">
    <location>
        <begin position="146"/>
        <end position="168"/>
    </location>
</feature>
<dbReference type="InterPro" id="IPR012867">
    <property type="entry name" value="DUF1648"/>
</dbReference>
<evidence type="ECO:0000313" key="4">
    <source>
        <dbReference type="Proteomes" id="UP000187506"/>
    </source>
</evidence>
<feature type="transmembrane region" description="Helical" evidence="1">
    <location>
        <begin position="112"/>
        <end position="134"/>
    </location>
</feature>
<proteinExistence type="predicted"/>
<protein>
    <recommendedName>
        <fullName evidence="2">DUF1648 domain-containing protein</fullName>
    </recommendedName>
</protein>